<evidence type="ECO:0000313" key="1">
    <source>
        <dbReference type="EMBL" id="KAG5598891.1"/>
    </source>
</evidence>
<keyword evidence="2" id="KW-1185">Reference proteome</keyword>
<sequence length="219" mass="24763">MDRKATDGVATKSDAICHTRRHPTLLSPPSDAATAIAALAVASFSTVSFSFNLRCLNIFEPDTVMVHLYRNGFKPRYFVWIDHGERDGLNDMFYNSMPVDDYNMLAPHGQIRVEHDRVHEIINDAFRVQGGMEPEQYFDKAPNEEARCFYDQLEESSRPLCEGSPHSALLVAVRLMNIKSDWNVPNAAMNSMVDILGELVNPEFNIPKNSIKLSVWFPS</sequence>
<comment type="caution">
    <text evidence="1">The sequence shown here is derived from an EMBL/GenBank/DDBJ whole genome shotgun (WGS) entry which is preliminary data.</text>
</comment>
<dbReference type="AlphaFoldDB" id="A0A9J5YDT1"/>
<proteinExistence type="predicted"/>
<accession>A0A9J5YDT1</accession>
<name>A0A9J5YDT1_SOLCO</name>
<evidence type="ECO:0000313" key="2">
    <source>
        <dbReference type="Proteomes" id="UP000824120"/>
    </source>
</evidence>
<reference evidence="1 2" key="1">
    <citation type="submission" date="2020-09" db="EMBL/GenBank/DDBJ databases">
        <title>De no assembly of potato wild relative species, Solanum commersonii.</title>
        <authorList>
            <person name="Cho K."/>
        </authorList>
    </citation>
    <scope>NUCLEOTIDE SEQUENCE [LARGE SCALE GENOMIC DNA]</scope>
    <source>
        <strain evidence="1">LZ3.2</strain>
        <tissue evidence="1">Leaf</tissue>
    </source>
</reference>
<organism evidence="1 2">
    <name type="scientific">Solanum commersonii</name>
    <name type="common">Commerson's wild potato</name>
    <name type="synonym">Commerson's nightshade</name>
    <dbReference type="NCBI Taxonomy" id="4109"/>
    <lineage>
        <taxon>Eukaryota</taxon>
        <taxon>Viridiplantae</taxon>
        <taxon>Streptophyta</taxon>
        <taxon>Embryophyta</taxon>
        <taxon>Tracheophyta</taxon>
        <taxon>Spermatophyta</taxon>
        <taxon>Magnoliopsida</taxon>
        <taxon>eudicotyledons</taxon>
        <taxon>Gunneridae</taxon>
        <taxon>Pentapetalae</taxon>
        <taxon>asterids</taxon>
        <taxon>lamiids</taxon>
        <taxon>Solanales</taxon>
        <taxon>Solanaceae</taxon>
        <taxon>Solanoideae</taxon>
        <taxon>Solaneae</taxon>
        <taxon>Solanum</taxon>
    </lineage>
</organism>
<gene>
    <name evidence="1" type="ORF">H5410_030261</name>
</gene>
<dbReference type="EMBL" id="JACXVP010000006">
    <property type="protein sequence ID" value="KAG5598891.1"/>
    <property type="molecule type" value="Genomic_DNA"/>
</dbReference>
<dbReference type="Proteomes" id="UP000824120">
    <property type="component" value="Chromosome 6"/>
</dbReference>
<dbReference type="OrthoDB" id="1303427at2759"/>
<protein>
    <submittedName>
        <fullName evidence="1">Uncharacterized protein</fullName>
    </submittedName>
</protein>